<feature type="repeat" description="WD" evidence="5">
    <location>
        <begin position="151"/>
        <end position="192"/>
    </location>
</feature>
<dbReference type="GO" id="GO:0030515">
    <property type="term" value="F:snoRNA binding"/>
    <property type="evidence" value="ECO:0000318"/>
    <property type="project" value="GO_Central"/>
</dbReference>
<dbReference type="PROSITE" id="PS00678">
    <property type="entry name" value="WD_REPEATS_1"/>
    <property type="match status" value="1"/>
</dbReference>
<dbReference type="PANTHER" id="PTHR19865">
    <property type="entry name" value="U3 SMALL NUCLEOLAR RNA INTERACTING PROTEIN 2"/>
    <property type="match status" value="1"/>
</dbReference>
<dbReference type="PANTHER" id="PTHR19865:SF0">
    <property type="entry name" value="U3 SMALL NUCLEOLAR RNA-INTERACTING PROTEIN 2"/>
    <property type="match status" value="1"/>
</dbReference>
<feature type="repeat" description="WD" evidence="5">
    <location>
        <begin position="225"/>
        <end position="259"/>
    </location>
</feature>
<dbReference type="FunCoup" id="A0A2K1JNC7">
    <property type="interactions" value="3408"/>
</dbReference>
<dbReference type="SUPFAM" id="SSF50978">
    <property type="entry name" value="WD40 repeat-like"/>
    <property type="match status" value="1"/>
</dbReference>
<feature type="repeat" description="WD" evidence="5">
    <location>
        <begin position="260"/>
        <end position="301"/>
    </location>
</feature>
<feature type="repeat" description="WD" evidence="5">
    <location>
        <begin position="302"/>
        <end position="342"/>
    </location>
</feature>
<dbReference type="Pfam" id="PF00400">
    <property type="entry name" value="WD40"/>
    <property type="match status" value="6"/>
</dbReference>
<dbReference type="OMA" id="MPEQARM"/>
<reference evidence="7 9" key="1">
    <citation type="journal article" date="2008" name="Science">
        <title>The Physcomitrella genome reveals evolutionary insights into the conquest of land by plants.</title>
        <authorList>
            <person name="Rensing S."/>
            <person name="Lang D."/>
            <person name="Zimmer A."/>
            <person name="Terry A."/>
            <person name="Salamov A."/>
            <person name="Shapiro H."/>
            <person name="Nishiyama T."/>
            <person name="Perroud P.-F."/>
            <person name="Lindquist E."/>
            <person name="Kamisugi Y."/>
            <person name="Tanahashi T."/>
            <person name="Sakakibara K."/>
            <person name="Fujita T."/>
            <person name="Oishi K."/>
            <person name="Shin-I T."/>
            <person name="Kuroki Y."/>
            <person name="Toyoda A."/>
            <person name="Suzuki Y."/>
            <person name="Hashimoto A."/>
            <person name="Yamaguchi K."/>
            <person name="Sugano A."/>
            <person name="Kohara Y."/>
            <person name="Fujiyama A."/>
            <person name="Anterola A."/>
            <person name="Aoki S."/>
            <person name="Ashton N."/>
            <person name="Barbazuk W.B."/>
            <person name="Barker E."/>
            <person name="Bennetzen J."/>
            <person name="Bezanilla M."/>
            <person name="Blankenship R."/>
            <person name="Cho S.H."/>
            <person name="Dutcher S."/>
            <person name="Estelle M."/>
            <person name="Fawcett J.A."/>
            <person name="Gundlach H."/>
            <person name="Hanada K."/>
            <person name="Heyl A."/>
            <person name="Hicks K.A."/>
            <person name="Hugh J."/>
            <person name="Lohr M."/>
            <person name="Mayer K."/>
            <person name="Melkozernov A."/>
            <person name="Murata T."/>
            <person name="Nelson D."/>
            <person name="Pils B."/>
            <person name="Prigge M."/>
            <person name="Reiss B."/>
            <person name="Renner T."/>
            <person name="Rombauts S."/>
            <person name="Rushton P."/>
            <person name="Sanderfoot A."/>
            <person name="Schween G."/>
            <person name="Shiu S.-H."/>
            <person name="Stueber K."/>
            <person name="Theodoulou F.L."/>
            <person name="Tu H."/>
            <person name="Van de Peer Y."/>
            <person name="Verrier P.J."/>
            <person name="Waters E."/>
            <person name="Wood A."/>
            <person name="Yang L."/>
            <person name="Cove D."/>
            <person name="Cuming A."/>
            <person name="Hasebe M."/>
            <person name="Lucas S."/>
            <person name="Mishler D.B."/>
            <person name="Reski R."/>
            <person name="Grigoriev I."/>
            <person name="Quatrano R.S."/>
            <person name="Boore J.L."/>
        </authorList>
    </citation>
    <scope>NUCLEOTIDE SEQUENCE [LARGE SCALE GENOMIC DNA]</scope>
    <source>
        <strain evidence="8 9">cv. Gransden 2004</strain>
    </source>
</reference>
<dbReference type="RefSeq" id="XP_024392748.1">
    <property type="nucleotide sequence ID" value="XM_024536980.2"/>
</dbReference>
<feature type="region of interest" description="Disordered" evidence="6">
    <location>
        <begin position="406"/>
        <end position="425"/>
    </location>
</feature>
<organism evidence="7">
    <name type="scientific">Physcomitrium patens</name>
    <name type="common">Spreading-leaved earth moss</name>
    <name type="synonym">Physcomitrella patens</name>
    <dbReference type="NCBI Taxonomy" id="3218"/>
    <lineage>
        <taxon>Eukaryota</taxon>
        <taxon>Viridiplantae</taxon>
        <taxon>Streptophyta</taxon>
        <taxon>Embryophyta</taxon>
        <taxon>Bryophyta</taxon>
        <taxon>Bryophytina</taxon>
        <taxon>Bryopsida</taxon>
        <taxon>Funariidae</taxon>
        <taxon>Funariales</taxon>
        <taxon>Funariaceae</taxon>
        <taxon>Physcomitrium</taxon>
    </lineage>
</organism>
<keyword evidence="4" id="KW-0539">Nucleus</keyword>
<dbReference type="AlphaFoldDB" id="A0A2K1JNC7"/>
<comment type="subcellular location">
    <subcellularLocation>
        <location evidence="1">Nucleus</location>
    </subcellularLocation>
</comment>
<keyword evidence="9" id="KW-1185">Reference proteome</keyword>
<evidence type="ECO:0000256" key="3">
    <source>
        <dbReference type="ARBA" id="ARBA00022737"/>
    </source>
</evidence>
<evidence type="ECO:0000256" key="4">
    <source>
        <dbReference type="ARBA" id="ARBA00023242"/>
    </source>
</evidence>
<keyword evidence="2 5" id="KW-0853">WD repeat</keyword>
<evidence type="ECO:0000313" key="7">
    <source>
        <dbReference type="EMBL" id="PNR42886.1"/>
    </source>
</evidence>
<accession>A0A2K1JNC7</accession>
<evidence type="ECO:0000313" key="8">
    <source>
        <dbReference type="EnsemblPlants" id="Pp3c13_22280V3.1"/>
    </source>
</evidence>
<dbReference type="PROSITE" id="PS50294">
    <property type="entry name" value="WD_REPEATS_REGION"/>
    <property type="match status" value="2"/>
</dbReference>
<dbReference type="SMART" id="SM00320">
    <property type="entry name" value="WD40"/>
    <property type="match status" value="6"/>
</dbReference>
<dbReference type="InterPro" id="IPR019775">
    <property type="entry name" value="WD40_repeat_CS"/>
</dbReference>
<dbReference type="PROSITE" id="PS50082">
    <property type="entry name" value="WD_REPEATS_2"/>
    <property type="match status" value="5"/>
</dbReference>
<feature type="region of interest" description="Disordered" evidence="6">
    <location>
        <begin position="1"/>
        <end position="74"/>
    </location>
</feature>
<dbReference type="InterPro" id="IPR015943">
    <property type="entry name" value="WD40/YVTN_repeat-like_dom_sf"/>
</dbReference>
<feature type="compositionally biased region" description="Acidic residues" evidence="6">
    <location>
        <begin position="60"/>
        <end position="72"/>
    </location>
</feature>
<dbReference type="InterPro" id="IPR036322">
    <property type="entry name" value="WD40_repeat_dom_sf"/>
</dbReference>
<evidence type="ECO:0000256" key="5">
    <source>
        <dbReference type="PROSITE-ProRule" id="PRU00221"/>
    </source>
</evidence>
<dbReference type="EnsemblPlants" id="Pp3c13_22280V3.1">
    <property type="protein sequence ID" value="Pp3c13_22280V3.1"/>
    <property type="gene ID" value="Pp3c13_22280"/>
</dbReference>
<feature type="repeat" description="WD" evidence="5">
    <location>
        <begin position="427"/>
        <end position="468"/>
    </location>
</feature>
<dbReference type="OrthoDB" id="189968at2759"/>
<dbReference type="PaxDb" id="3218-PP1S37_119V6.1"/>
<dbReference type="Gramene" id="Pp3c13_22280V3.2">
    <property type="protein sequence ID" value="Pp3c13_22280V3.2"/>
    <property type="gene ID" value="Pp3c13_22280"/>
</dbReference>
<sequence length="522" mass="57542">MANVRKRTQPNARKDRGKKRKVKEVGEKRDGGSVRKPRRDEEISSEEEEERIGNEGEAFFSEEEEEEVDLETADEKRLRIAKAYLDRTRQAAADAEDDEDDETADQRMGARDSMVADLLQQEQLEESGRVQRKIASRVVQPTAIPEGKAVGRRHRQSVTAICITDDDTLGFSASKDGMIIQWNIETEQSDKYQLPGDNVAPSTANGGLVQGSTIKKTDKKGSRHILSLAVSSDGRYLASGGLDRAIHLWDIRSRQHIQAFNGHRGAVTGLAFRQGTQQLMSSSLDRTVKLWSVEDRSYIDTLYGHQSDVIAIDCLRQERILSVGRDRTLRLWKIPEESQLVFRGHNAHLESCCFITNGEFLSGSDDGCVALWSTLKKKPVYIAHGAHGSTEKYHLSLHTDQSSSLDLANGNGNGNGHVEEHSVSTGTRGAESWVGAVAVCRASDLAASGAGDGSIQLWALKDTNRILEPLHKLPVKGFVNSLAFAHSGRFLLAGTGQEPRMGRWGRDPAGRNGVIMHSIELS</sequence>
<dbReference type="Gene3D" id="2.130.10.10">
    <property type="entry name" value="YVTN repeat-like/Quinoprotein amine dehydrogenase"/>
    <property type="match status" value="1"/>
</dbReference>
<keyword evidence="3" id="KW-0677">Repeat</keyword>
<proteinExistence type="predicted"/>
<dbReference type="EMBL" id="ABEU02000013">
    <property type="protein sequence ID" value="PNR42886.1"/>
    <property type="molecule type" value="Genomic_DNA"/>
</dbReference>
<dbReference type="KEGG" id="ppp:112290580"/>
<dbReference type="Gramene" id="Pp3c13_22280V3.1">
    <property type="protein sequence ID" value="Pp3c13_22280V3.1"/>
    <property type="gene ID" value="Pp3c13_22280"/>
</dbReference>
<gene>
    <name evidence="8" type="primary">LOC112290580</name>
    <name evidence="7" type="ORF">PHYPA_017718</name>
</gene>
<name>A0A2K1JNC7_PHYPA</name>
<evidence type="ECO:0000313" key="9">
    <source>
        <dbReference type="Proteomes" id="UP000006727"/>
    </source>
</evidence>
<dbReference type="FunFam" id="2.130.10.10:FF:002814">
    <property type="entry name" value="Predicted protein"/>
    <property type="match status" value="1"/>
</dbReference>
<evidence type="ECO:0000256" key="6">
    <source>
        <dbReference type="SAM" id="MobiDB-lite"/>
    </source>
</evidence>
<dbReference type="GO" id="GO:0032040">
    <property type="term" value="C:small-subunit processome"/>
    <property type="evidence" value="ECO:0000318"/>
    <property type="project" value="GO_Central"/>
</dbReference>
<dbReference type="GeneID" id="112290580"/>
<dbReference type="InterPro" id="IPR039241">
    <property type="entry name" value="Rrp9-like"/>
</dbReference>
<dbReference type="PRINTS" id="PR00320">
    <property type="entry name" value="GPROTEINBRPT"/>
</dbReference>
<evidence type="ECO:0000256" key="2">
    <source>
        <dbReference type="ARBA" id="ARBA00022574"/>
    </source>
</evidence>
<evidence type="ECO:0000256" key="1">
    <source>
        <dbReference type="ARBA" id="ARBA00004123"/>
    </source>
</evidence>
<dbReference type="CDD" id="cd00200">
    <property type="entry name" value="WD40"/>
    <property type="match status" value="1"/>
</dbReference>
<dbReference type="InterPro" id="IPR020472">
    <property type="entry name" value="WD40_PAC1"/>
</dbReference>
<dbReference type="GO" id="GO:0034511">
    <property type="term" value="F:U3 snoRNA binding"/>
    <property type="evidence" value="ECO:0007669"/>
    <property type="project" value="InterPro"/>
</dbReference>
<dbReference type="STRING" id="3218.A0A2K1JNC7"/>
<reference evidence="7 9" key="2">
    <citation type="journal article" date="2018" name="Plant J.">
        <title>The Physcomitrella patens chromosome-scale assembly reveals moss genome structure and evolution.</title>
        <authorList>
            <person name="Lang D."/>
            <person name="Ullrich K.K."/>
            <person name="Murat F."/>
            <person name="Fuchs J."/>
            <person name="Jenkins J."/>
            <person name="Haas F.B."/>
            <person name="Piednoel M."/>
            <person name="Gundlach H."/>
            <person name="Van Bel M."/>
            <person name="Meyberg R."/>
            <person name="Vives C."/>
            <person name="Morata J."/>
            <person name="Symeonidi A."/>
            <person name="Hiss M."/>
            <person name="Muchero W."/>
            <person name="Kamisugi Y."/>
            <person name="Saleh O."/>
            <person name="Blanc G."/>
            <person name="Decker E.L."/>
            <person name="van Gessel N."/>
            <person name="Grimwood J."/>
            <person name="Hayes R.D."/>
            <person name="Graham S.W."/>
            <person name="Gunter L.E."/>
            <person name="McDaniel S.F."/>
            <person name="Hoernstein S.N.W."/>
            <person name="Larsson A."/>
            <person name="Li F.W."/>
            <person name="Perroud P.F."/>
            <person name="Phillips J."/>
            <person name="Ranjan P."/>
            <person name="Rokshar D.S."/>
            <person name="Rothfels C.J."/>
            <person name="Schneider L."/>
            <person name="Shu S."/>
            <person name="Stevenson D.W."/>
            <person name="Thummler F."/>
            <person name="Tillich M."/>
            <person name="Villarreal Aguilar J.C."/>
            <person name="Widiez T."/>
            <person name="Wong G.K."/>
            <person name="Wymore A."/>
            <person name="Zhang Y."/>
            <person name="Zimmer A.D."/>
            <person name="Quatrano R.S."/>
            <person name="Mayer K.F.X."/>
            <person name="Goodstein D."/>
            <person name="Casacuberta J.M."/>
            <person name="Vandepoele K."/>
            <person name="Reski R."/>
            <person name="Cuming A.C."/>
            <person name="Tuskan G.A."/>
            <person name="Maumus F."/>
            <person name="Salse J."/>
            <person name="Schmutz J."/>
            <person name="Rensing S.A."/>
        </authorList>
    </citation>
    <scope>NUCLEOTIDE SEQUENCE [LARGE SCALE GENOMIC DNA]</scope>
    <source>
        <strain evidence="8 9">cv. Gransden 2004</strain>
    </source>
</reference>
<protein>
    <submittedName>
        <fullName evidence="7 8">Uncharacterized protein</fullName>
    </submittedName>
</protein>
<reference evidence="8" key="3">
    <citation type="submission" date="2020-12" db="UniProtKB">
        <authorList>
            <consortium name="EnsemblPlants"/>
        </authorList>
    </citation>
    <scope>IDENTIFICATION</scope>
</reference>
<dbReference type="Proteomes" id="UP000006727">
    <property type="component" value="Chromosome 13"/>
</dbReference>
<dbReference type="InterPro" id="IPR001680">
    <property type="entry name" value="WD40_rpt"/>
</dbReference>
<dbReference type="EnsemblPlants" id="Pp3c13_22280V3.2">
    <property type="protein sequence ID" value="Pp3c13_22280V3.2"/>
    <property type="gene ID" value="Pp3c13_22280"/>
</dbReference>
<feature type="compositionally biased region" description="Basic and acidic residues" evidence="6">
    <location>
        <begin position="23"/>
        <end position="42"/>
    </location>
</feature>